<gene>
    <name evidence="4" type="ORF">I4I82_18070</name>
</gene>
<feature type="active site" description="Nucleophile" evidence="1">
    <location>
        <position position="325"/>
    </location>
</feature>
<keyword evidence="1" id="KW-0442">Lipid degradation</keyword>
<protein>
    <submittedName>
        <fullName evidence="4">Patatin-like phospholipase family protein</fullName>
    </submittedName>
</protein>
<name>A0ABS6UBG2_9PSEU</name>
<evidence type="ECO:0000313" key="5">
    <source>
        <dbReference type="Proteomes" id="UP000694300"/>
    </source>
</evidence>
<evidence type="ECO:0000259" key="2">
    <source>
        <dbReference type="PROSITE" id="PS50042"/>
    </source>
</evidence>
<feature type="short sequence motif" description="GXGXXG" evidence="1">
    <location>
        <begin position="296"/>
        <end position="301"/>
    </location>
</feature>
<dbReference type="PROSITE" id="PS00889">
    <property type="entry name" value="CNMP_BINDING_2"/>
    <property type="match status" value="1"/>
</dbReference>
<dbReference type="Pfam" id="PF01734">
    <property type="entry name" value="Patatin"/>
    <property type="match status" value="1"/>
</dbReference>
<keyword evidence="1" id="KW-0443">Lipid metabolism</keyword>
<dbReference type="InterPro" id="IPR000595">
    <property type="entry name" value="cNMP-bd_dom"/>
</dbReference>
<sequence>MNTATMSDGVRLLTGVPLFAGLPPAVVAELAAVARPRTVRAGEWLFRRGERGDALYVVRTGRVEIVLDGLVVRAHGRGESFGEVAMLTGGRRSADVRARRDSELLALSTADVDRLIATEPAFSAALVRELARRIPGAEPPGVGARRTGSVLALVAGTPGLERVIAWLARELPGALGAPVLRLHPDPDPARWPGRLDAAEAGGGTVLIVADRPGTPWARYGLRQADLPLVVADPRRPPPGHPEVGVGLVALGTAGLARWLDALAPVAHHLVEPGCREDLVRLGRRVGVRSVGVVLSGGGARGLAHIGVLDELVRAGVRIDRVGGTSMGAVVGGMFACGTSPAELLDLARAELVPHRLFGDVVWPRHALIRGRRAELSLARLFDGALIEDQRRRFFAVSVDLVAAERVVHRRGPIADAVGLSVRIPGIVPPRRVGERLHVDGGVLDNLPVGEMAAEREGPVLAVDVAQPFGVHPADPDALPPIVDTIARSMMIAGGRRDDPVRSLAHTVLTPHLDGFGLFDFGRLDELVDRGREAARAALPQLRDLLHR</sequence>
<dbReference type="PROSITE" id="PS50042">
    <property type="entry name" value="CNMP_BINDING_3"/>
    <property type="match status" value="1"/>
</dbReference>
<keyword evidence="1" id="KW-0378">Hydrolase</keyword>
<dbReference type="InterPro" id="IPR018488">
    <property type="entry name" value="cNMP-bd_CS"/>
</dbReference>
<evidence type="ECO:0000313" key="4">
    <source>
        <dbReference type="EMBL" id="MBW0129570.1"/>
    </source>
</evidence>
<dbReference type="InterPro" id="IPR050301">
    <property type="entry name" value="NTE"/>
</dbReference>
<dbReference type="PANTHER" id="PTHR14226">
    <property type="entry name" value="NEUROPATHY TARGET ESTERASE/SWISS CHEESE D.MELANOGASTER"/>
    <property type="match status" value="1"/>
</dbReference>
<dbReference type="PANTHER" id="PTHR14226:SF29">
    <property type="entry name" value="NEUROPATHY TARGET ESTERASE SWS"/>
    <property type="match status" value="1"/>
</dbReference>
<feature type="short sequence motif" description="DGA/G" evidence="1">
    <location>
        <begin position="439"/>
        <end position="441"/>
    </location>
</feature>
<dbReference type="InterPro" id="IPR002641">
    <property type="entry name" value="PNPLA_dom"/>
</dbReference>
<dbReference type="SMART" id="SM00100">
    <property type="entry name" value="cNMP"/>
    <property type="match status" value="1"/>
</dbReference>
<dbReference type="CDD" id="cd00038">
    <property type="entry name" value="CAP_ED"/>
    <property type="match status" value="1"/>
</dbReference>
<dbReference type="Pfam" id="PF00027">
    <property type="entry name" value="cNMP_binding"/>
    <property type="match status" value="1"/>
</dbReference>
<evidence type="ECO:0000259" key="3">
    <source>
        <dbReference type="PROSITE" id="PS51635"/>
    </source>
</evidence>
<dbReference type="PROSITE" id="PS51635">
    <property type="entry name" value="PNPLA"/>
    <property type="match status" value="1"/>
</dbReference>
<accession>A0ABS6UBG2</accession>
<organism evidence="4 5">
    <name type="scientific">Pseudonocardia oceani</name>
    <dbReference type="NCBI Taxonomy" id="2792013"/>
    <lineage>
        <taxon>Bacteria</taxon>
        <taxon>Bacillati</taxon>
        <taxon>Actinomycetota</taxon>
        <taxon>Actinomycetes</taxon>
        <taxon>Pseudonocardiales</taxon>
        <taxon>Pseudonocardiaceae</taxon>
        <taxon>Pseudonocardia</taxon>
    </lineage>
</organism>
<feature type="domain" description="PNPLA" evidence="3">
    <location>
        <begin position="292"/>
        <end position="452"/>
    </location>
</feature>
<evidence type="ECO:0000256" key="1">
    <source>
        <dbReference type="PROSITE-ProRule" id="PRU01161"/>
    </source>
</evidence>
<feature type="active site" description="Proton acceptor" evidence="1">
    <location>
        <position position="439"/>
    </location>
</feature>
<comment type="caution">
    <text evidence="4">The sequence shown here is derived from an EMBL/GenBank/DDBJ whole genome shotgun (WGS) entry which is preliminary data.</text>
</comment>
<dbReference type="Proteomes" id="UP000694300">
    <property type="component" value="Unassembled WGS sequence"/>
</dbReference>
<dbReference type="RefSeq" id="WP_218592003.1">
    <property type="nucleotide sequence ID" value="NZ_JADQDE010000169.1"/>
</dbReference>
<feature type="short sequence motif" description="GXSXG" evidence="1">
    <location>
        <begin position="323"/>
        <end position="327"/>
    </location>
</feature>
<dbReference type="EMBL" id="JADQDF010000001">
    <property type="protein sequence ID" value="MBW0129570.1"/>
    <property type="molecule type" value="Genomic_DNA"/>
</dbReference>
<proteinExistence type="predicted"/>
<reference evidence="4 5" key="1">
    <citation type="submission" date="2020-11" db="EMBL/GenBank/DDBJ databases">
        <title>Pseudonocardia abyssalis sp. nov. and Pseudonocardia oceani sp. nov., description and phylogenomic analysis of two novel actinomycetes isolated from the deep Southern Ocean.</title>
        <authorList>
            <person name="Parra J."/>
        </authorList>
    </citation>
    <scope>NUCLEOTIDE SEQUENCE [LARGE SCALE GENOMIC DNA]</scope>
    <source>
        <strain evidence="5">KRD185</strain>
    </source>
</reference>
<feature type="domain" description="Cyclic nucleotide-binding" evidence="2">
    <location>
        <begin position="18"/>
        <end position="133"/>
    </location>
</feature>
<keyword evidence="5" id="KW-1185">Reference proteome</keyword>